<evidence type="ECO:0000313" key="2">
    <source>
        <dbReference type="Proteomes" id="UP000287853"/>
    </source>
</evidence>
<dbReference type="PANTHER" id="PTHR30298">
    <property type="entry name" value="H REPEAT-ASSOCIATED PREDICTED TRANSPOSASE"/>
    <property type="match status" value="1"/>
</dbReference>
<dbReference type="InterPro" id="IPR051698">
    <property type="entry name" value="Transposase_11-like"/>
</dbReference>
<dbReference type="NCBIfam" id="NF033564">
    <property type="entry name" value="transpos_ISAs1"/>
    <property type="match status" value="1"/>
</dbReference>
<protein>
    <recommendedName>
        <fullName evidence="3">Transposase DDE domain-containing protein</fullName>
    </recommendedName>
</protein>
<evidence type="ECO:0000313" key="1">
    <source>
        <dbReference type="EMBL" id="RWX45093.1"/>
    </source>
</evidence>
<name>A0A3S3R5Y5_9BACT</name>
<dbReference type="EMBL" id="MTKO01000083">
    <property type="protein sequence ID" value="RWX45093.1"/>
    <property type="molecule type" value="Genomic_DNA"/>
</dbReference>
<dbReference type="Proteomes" id="UP000287853">
    <property type="component" value="Unassembled WGS sequence"/>
</dbReference>
<evidence type="ECO:0008006" key="3">
    <source>
        <dbReference type="Google" id="ProtNLM"/>
    </source>
</evidence>
<accession>A0A3S3R5Y5</accession>
<proteinExistence type="predicted"/>
<sequence length="316" mass="35879">MTGYENAELISRAHLPRFLNRLDWDTLNDLIEQHFGVCIERDENKEWVAIDGKVLRGTVKGGDKQSVVLSVTHDSRKVIAQARQKGNKSSEIPVVRNLLKSSGLERQKVTLDAHHLNPLTTSQIHQAGGLYLIQIKENQPILLDKCRSLETTGELIAENVDHDKANGRMTVRHSSLFSMKSLSLDKRWHDSSIKSLTVVKRETFEAQTQKTTFETSYYISNIRIVQNCAQQTINETARAIRGHWGVEADNYIRDKTFNEDNVKTKYGNQAQIMGRLRGLAMGLIRKTKTKNFQAVIDKFVDCPDSLVSMLKSVNFL</sequence>
<dbReference type="PANTHER" id="PTHR30298:SF0">
    <property type="entry name" value="PROTEIN YBFL-RELATED"/>
    <property type="match status" value="1"/>
</dbReference>
<gene>
    <name evidence="1" type="ORF">H206_02810</name>
</gene>
<comment type="caution">
    <text evidence="1">The sequence shown here is derived from an EMBL/GenBank/DDBJ whole genome shotgun (WGS) entry which is preliminary data.</text>
</comment>
<reference evidence="1 2" key="1">
    <citation type="submission" date="2017-01" db="EMBL/GenBank/DDBJ databases">
        <title>The cable genome- insights into the physiology and evolution of filamentous bacteria capable of sulfide oxidation via long distance electron transfer.</title>
        <authorList>
            <person name="Schreiber L."/>
            <person name="Bjerg J.T."/>
            <person name="Boggild A."/>
            <person name="Van De Vossenberg J."/>
            <person name="Meysman F."/>
            <person name="Nielsen L.P."/>
            <person name="Schramm A."/>
            <person name="Kjeldsen K.U."/>
        </authorList>
    </citation>
    <scope>NUCLEOTIDE SEQUENCE [LARGE SCALE GENOMIC DNA]</scope>
    <source>
        <strain evidence="1">MCF</strain>
    </source>
</reference>
<dbReference type="AlphaFoldDB" id="A0A3S3R5Y5"/>
<organism evidence="1 2">
    <name type="scientific">Candidatus Electrothrix aarhusensis</name>
    <dbReference type="NCBI Taxonomy" id="1859131"/>
    <lineage>
        <taxon>Bacteria</taxon>
        <taxon>Pseudomonadati</taxon>
        <taxon>Thermodesulfobacteriota</taxon>
        <taxon>Desulfobulbia</taxon>
        <taxon>Desulfobulbales</taxon>
        <taxon>Desulfobulbaceae</taxon>
        <taxon>Candidatus Electrothrix</taxon>
    </lineage>
</organism>
<keyword evidence="2" id="KW-1185">Reference proteome</keyword>
<dbReference type="InterPro" id="IPR047647">
    <property type="entry name" value="ISAs1_transpos"/>
</dbReference>